<sequence>MKRANGGGKSEKSLAAGKGFFLKMLCDHVYVSLQKRPHIV</sequence>
<accession>U2WRQ3</accession>
<dbReference type="Proteomes" id="UP000016424">
    <property type="component" value="Unassembled WGS sequence"/>
</dbReference>
<organism evidence="1 2">
    <name type="scientific">Geobacillus kaustophilus GBlys</name>
    <dbReference type="NCBI Taxonomy" id="1337888"/>
    <lineage>
        <taxon>Bacteria</taxon>
        <taxon>Bacillati</taxon>
        <taxon>Bacillota</taxon>
        <taxon>Bacilli</taxon>
        <taxon>Bacillales</taxon>
        <taxon>Anoxybacillaceae</taxon>
        <taxon>Geobacillus</taxon>
        <taxon>Geobacillus thermoleovorans group</taxon>
    </lineage>
</organism>
<proteinExistence type="predicted"/>
<reference evidence="2" key="1">
    <citation type="journal article" date="2013" name="Genome">
        <title>Draft Genome Sequence of Geobacillus kaustophilus GBlys, a Lysogenic Strain with Bacteriophage phiOH2.</title>
        <authorList>
            <person name="Doi K."/>
            <person name="Mori K."/>
            <person name="Martono H."/>
            <person name="Nagayoshi Y."/>
            <person name="Fujino Y."/>
            <person name="Tashiro K."/>
            <person name="Kuhara S."/>
            <person name="Ohshima T."/>
        </authorList>
    </citation>
    <scope>NUCLEOTIDE SEQUENCE [LARGE SCALE GENOMIC DNA]</scope>
    <source>
        <strain evidence="2">GBlys</strain>
    </source>
</reference>
<evidence type="ECO:0000313" key="2">
    <source>
        <dbReference type="Proteomes" id="UP000016424"/>
    </source>
</evidence>
<dbReference type="EMBL" id="BASG01000013">
    <property type="protein sequence ID" value="GAD13451.1"/>
    <property type="molecule type" value="Genomic_DNA"/>
</dbReference>
<dbReference type="AlphaFoldDB" id="U2WRQ3"/>
<gene>
    <name evidence="1" type="ORF">GBL_1668</name>
</gene>
<name>U2WRQ3_GEOKU</name>
<protein>
    <submittedName>
        <fullName evidence="1">Uncharacterized protein</fullName>
    </submittedName>
</protein>
<evidence type="ECO:0000313" key="1">
    <source>
        <dbReference type="EMBL" id="GAD13451.1"/>
    </source>
</evidence>
<comment type="caution">
    <text evidence="1">The sequence shown here is derived from an EMBL/GenBank/DDBJ whole genome shotgun (WGS) entry which is preliminary data.</text>
</comment>